<dbReference type="AlphaFoldDB" id="A0A5C6BPM0"/>
<gene>
    <name evidence="1" type="ORF">CA54_28600</name>
</gene>
<reference evidence="1 2" key="1">
    <citation type="submission" date="2019-02" db="EMBL/GenBank/DDBJ databases">
        <title>Deep-cultivation of Planctomycetes and their phenomic and genomic characterization uncovers novel biology.</title>
        <authorList>
            <person name="Wiegand S."/>
            <person name="Jogler M."/>
            <person name="Boedeker C."/>
            <person name="Pinto D."/>
            <person name="Vollmers J."/>
            <person name="Rivas-Marin E."/>
            <person name="Kohn T."/>
            <person name="Peeters S.H."/>
            <person name="Heuer A."/>
            <person name="Rast P."/>
            <person name="Oberbeckmann S."/>
            <person name="Bunk B."/>
            <person name="Jeske O."/>
            <person name="Meyerdierks A."/>
            <person name="Storesund J.E."/>
            <person name="Kallscheuer N."/>
            <person name="Luecker S."/>
            <person name="Lage O.M."/>
            <person name="Pohl T."/>
            <person name="Merkel B.J."/>
            <person name="Hornburger P."/>
            <person name="Mueller R.-W."/>
            <person name="Bruemmer F."/>
            <person name="Labrenz M."/>
            <person name="Spormann A.M."/>
            <person name="Op Den Camp H."/>
            <person name="Overmann J."/>
            <person name="Amann R."/>
            <person name="Jetten M.S.M."/>
            <person name="Mascher T."/>
            <person name="Medema M.H."/>
            <person name="Devos D.P."/>
            <person name="Kaster A.-K."/>
            <person name="Ovreas L."/>
            <person name="Rohde M."/>
            <person name="Galperin M.Y."/>
            <person name="Jogler C."/>
        </authorList>
    </citation>
    <scope>NUCLEOTIDE SEQUENCE [LARGE SCALE GENOMIC DNA]</scope>
    <source>
        <strain evidence="1 2">CA54</strain>
    </source>
</reference>
<dbReference type="Proteomes" id="UP000320735">
    <property type="component" value="Unassembled WGS sequence"/>
</dbReference>
<protein>
    <submittedName>
        <fullName evidence="1">Uncharacterized protein</fullName>
    </submittedName>
</protein>
<dbReference type="EMBL" id="SJPP01000001">
    <property type="protein sequence ID" value="TWU14018.1"/>
    <property type="molecule type" value="Genomic_DNA"/>
</dbReference>
<keyword evidence="2" id="KW-1185">Reference proteome</keyword>
<comment type="caution">
    <text evidence="1">The sequence shown here is derived from an EMBL/GenBank/DDBJ whole genome shotgun (WGS) entry which is preliminary data.</text>
</comment>
<name>A0A5C6BPM0_9PLAN</name>
<sequence length="62" mass="7092">MDILVLRVVQPRVFSGDTFALTDRPKAIRSLESMTRFHIHAESQVVAAVYELGVIRSFEFKL</sequence>
<evidence type="ECO:0000313" key="1">
    <source>
        <dbReference type="EMBL" id="TWU14018.1"/>
    </source>
</evidence>
<proteinExistence type="predicted"/>
<organism evidence="1 2">
    <name type="scientific">Symmachiella macrocystis</name>
    <dbReference type="NCBI Taxonomy" id="2527985"/>
    <lineage>
        <taxon>Bacteria</taxon>
        <taxon>Pseudomonadati</taxon>
        <taxon>Planctomycetota</taxon>
        <taxon>Planctomycetia</taxon>
        <taxon>Planctomycetales</taxon>
        <taxon>Planctomycetaceae</taxon>
        <taxon>Symmachiella</taxon>
    </lineage>
</organism>
<accession>A0A5C6BPM0</accession>
<evidence type="ECO:0000313" key="2">
    <source>
        <dbReference type="Proteomes" id="UP000320735"/>
    </source>
</evidence>